<accession>A0A2N1PQD2</accession>
<evidence type="ECO:0000313" key="8">
    <source>
        <dbReference type="EMBL" id="PKK90545.1"/>
    </source>
</evidence>
<evidence type="ECO:0000256" key="6">
    <source>
        <dbReference type="PIRNR" id="PIRNR003101"/>
    </source>
</evidence>
<dbReference type="GO" id="GO:0009898">
    <property type="term" value="C:cytoplasmic side of plasma membrane"/>
    <property type="evidence" value="ECO:0007669"/>
    <property type="project" value="UniProtKB-UniRule"/>
</dbReference>
<dbReference type="Gene3D" id="3.30.1490.110">
    <property type="match status" value="1"/>
</dbReference>
<dbReference type="EMBL" id="PGXC01000005">
    <property type="protein sequence ID" value="PKK90545.1"/>
    <property type="molecule type" value="Genomic_DNA"/>
</dbReference>
<gene>
    <name evidence="5 8" type="primary">ftsA</name>
    <name evidence="8" type="ORF">CVV64_09290</name>
</gene>
<dbReference type="GO" id="GO:0043093">
    <property type="term" value="P:FtsZ-dependent cytokinesis"/>
    <property type="evidence" value="ECO:0007669"/>
    <property type="project" value="UniProtKB-UniRule"/>
</dbReference>
<comment type="function">
    <text evidence="5 6">Cell division protein that is involved in the assembly of the Z ring. May serve as a membrane anchor for the Z ring.</text>
</comment>
<dbReference type="SUPFAM" id="SSF53067">
    <property type="entry name" value="Actin-like ATPase domain"/>
    <property type="match status" value="2"/>
</dbReference>
<dbReference type="GO" id="GO:0032153">
    <property type="term" value="C:cell division site"/>
    <property type="evidence" value="ECO:0007669"/>
    <property type="project" value="UniProtKB-UniRule"/>
</dbReference>
<evidence type="ECO:0000313" key="9">
    <source>
        <dbReference type="Proteomes" id="UP000233256"/>
    </source>
</evidence>
<keyword evidence="1 5" id="KW-1003">Cell membrane</keyword>
<comment type="subcellular location">
    <subcellularLocation>
        <location evidence="5">Cell membrane</location>
        <topology evidence="5">Peripheral membrane protein</topology>
        <orientation evidence="5">Cytoplasmic side</orientation>
    </subcellularLocation>
    <text evidence="5">Localizes to the Z ring in an FtsZ-dependent manner. Targeted to the membrane through a conserved C-terminal amphipathic helix.</text>
</comment>
<dbReference type="HAMAP" id="MF_02033">
    <property type="entry name" value="FtsA"/>
    <property type="match status" value="1"/>
</dbReference>
<dbReference type="Proteomes" id="UP000233256">
    <property type="component" value="Unassembled WGS sequence"/>
</dbReference>
<dbReference type="Gene3D" id="3.30.420.40">
    <property type="match status" value="1"/>
</dbReference>
<dbReference type="AlphaFoldDB" id="A0A2N1PQD2"/>
<dbReference type="PANTHER" id="PTHR32432:SF4">
    <property type="entry name" value="CELL DIVISION PROTEIN FTSA"/>
    <property type="match status" value="1"/>
</dbReference>
<keyword evidence="3 5" id="KW-0472">Membrane</keyword>
<dbReference type="PIRSF" id="PIRSF003101">
    <property type="entry name" value="FtsA"/>
    <property type="match status" value="1"/>
</dbReference>
<reference evidence="8 9" key="1">
    <citation type="journal article" date="2017" name="ISME J.">
        <title>Potential for microbial H2 and metal transformations associated with novel bacteria and archaea in deep terrestrial subsurface sediments.</title>
        <authorList>
            <person name="Hernsdorf A.W."/>
            <person name="Amano Y."/>
            <person name="Miyakawa K."/>
            <person name="Ise K."/>
            <person name="Suzuki Y."/>
            <person name="Anantharaman K."/>
            <person name="Probst A."/>
            <person name="Burstein D."/>
            <person name="Thomas B.C."/>
            <person name="Banfield J.F."/>
        </authorList>
    </citation>
    <scope>NUCLEOTIDE SEQUENCE [LARGE SCALE GENOMIC DNA]</scope>
    <source>
        <strain evidence="8">HGW-Wallbacteria-1</strain>
    </source>
</reference>
<keyword evidence="2 5" id="KW-0132">Cell division</keyword>
<evidence type="ECO:0000256" key="5">
    <source>
        <dbReference type="HAMAP-Rule" id="MF_02033"/>
    </source>
</evidence>
<evidence type="ECO:0000256" key="3">
    <source>
        <dbReference type="ARBA" id="ARBA00023136"/>
    </source>
</evidence>
<proteinExistence type="inferred from homology"/>
<comment type="similarity">
    <text evidence="5 6">Belongs to the FtsA/MreB family.</text>
</comment>
<protein>
    <recommendedName>
        <fullName evidence="5 6">Cell division protein FtsA</fullName>
    </recommendedName>
</protein>
<dbReference type="Pfam" id="PF14450">
    <property type="entry name" value="FtsA"/>
    <property type="match status" value="1"/>
</dbReference>
<dbReference type="PANTHER" id="PTHR32432">
    <property type="entry name" value="CELL DIVISION PROTEIN FTSA-RELATED"/>
    <property type="match status" value="1"/>
</dbReference>
<dbReference type="Pfam" id="PF02491">
    <property type="entry name" value="SHS2_FTSA"/>
    <property type="match status" value="1"/>
</dbReference>
<name>A0A2N1PQD2_9BACT</name>
<dbReference type="InterPro" id="IPR003494">
    <property type="entry name" value="SHS2_FtsA"/>
</dbReference>
<comment type="caution">
    <text evidence="8">The sequence shown here is derived from an EMBL/GenBank/DDBJ whole genome shotgun (WGS) entry which is preliminary data.</text>
</comment>
<dbReference type="NCBIfam" id="TIGR01174">
    <property type="entry name" value="ftsA"/>
    <property type="match status" value="1"/>
</dbReference>
<dbReference type="InterPro" id="IPR043129">
    <property type="entry name" value="ATPase_NBD"/>
</dbReference>
<evidence type="ECO:0000256" key="4">
    <source>
        <dbReference type="ARBA" id="ARBA00023306"/>
    </source>
</evidence>
<evidence type="ECO:0000256" key="1">
    <source>
        <dbReference type="ARBA" id="ARBA00022475"/>
    </source>
</evidence>
<feature type="domain" description="SHS2" evidence="7">
    <location>
        <begin position="7"/>
        <end position="195"/>
    </location>
</feature>
<evidence type="ECO:0000259" key="7">
    <source>
        <dbReference type="SMART" id="SM00842"/>
    </source>
</evidence>
<sequence length="416" mass="44023">MVSDNLIVGLDLGTSKVAAVICEINDDGEIEIVGWSSVPCAGLKKGIIVDIDITVRAIEAAVRAAEKMADVHVNSVFVSISGEHISSLNNSGVIAVGSTTTEIGPSHIERVVEAAKAVSMNPNSEIIHILSRDFRVDDQGGIKDPVKMSGSRLEAAVHIVMGSRAATQNVLTSVEKAGLKVADIVLSSVASAESCLTEDDKNLGVVLVDIGAGTTDIAVFTREAIVHTAVLPVGGGHVTNDMAVGLNVTTAEAERLKLEHGVAVAEACPRSGQVIVNLDGGEKITTTAKDLVEIINPRMEEIFTLVLKEINKAGGIECIPRGVVMTGGGSRLKGCKLLAEKIFRNQDGKPLPVREGRPVHFKGLSEKINSAEYATASGLLVYGLKNTFVDDDIEEPEGFFPRAWGVVRRLFDKFFG</sequence>
<dbReference type="SMART" id="SM00842">
    <property type="entry name" value="FtsA"/>
    <property type="match status" value="1"/>
</dbReference>
<keyword evidence="4 5" id="KW-0131">Cell cycle</keyword>
<dbReference type="InterPro" id="IPR020823">
    <property type="entry name" value="Cell_div_FtsA"/>
</dbReference>
<dbReference type="CDD" id="cd24048">
    <property type="entry name" value="ASKHA_NBD_FtsA"/>
    <property type="match status" value="1"/>
</dbReference>
<organism evidence="8 9">
    <name type="scientific">Candidatus Wallbacteria bacterium HGW-Wallbacteria-1</name>
    <dbReference type="NCBI Taxonomy" id="2013854"/>
    <lineage>
        <taxon>Bacteria</taxon>
        <taxon>Candidatus Walliibacteriota</taxon>
    </lineage>
</organism>
<dbReference type="InterPro" id="IPR050696">
    <property type="entry name" value="FtsA/MreB"/>
</dbReference>
<evidence type="ECO:0000256" key="2">
    <source>
        <dbReference type="ARBA" id="ARBA00022618"/>
    </source>
</evidence>
<comment type="subunit">
    <text evidence="5">Self-interacts. Interacts with FtsZ.</text>
</comment>